<keyword evidence="1" id="KW-0812">Transmembrane</keyword>
<dbReference type="Proteomes" id="UP001432000">
    <property type="component" value="Chromosome"/>
</dbReference>
<proteinExistence type="predicted"/>
<keyword evidence="1" id="KW-0472">Membrane</keyword>
<name>A0ABZ2PNM8_9NOCA</name>
<evidence type="ECO:0000313" key="2">
    <source>
        <dbReference type="EMBL" id="WXG70749.1"/>
    </source>
</evidence>
<dbReference type="Pfam" id="PF10861">
    <property type="entry name" value="DUF2784"/>
    <property type="match status" value="1"/>
</dbReference>
<accession>A0ABZ2PNM8</accession>
<reference evidence="2 3" key="1">
    <citation type="submission" date="2024-03" db="EMBL/GenBank/DDBJ databases">
        <title>Natural products discovery in diverse microorganisms through a two-stage MS feature dereplication strategy.</title>
        <authorList>
            <person name="Zhang R."/>
        </authorList>
    </citation>
    <scope>NUCLEOTIDE SEQUENCE [LARGE SCALE GENOMIC DNA]</scope>
    <source>
        <strain evidence="2 3">18930</strain>
    </source>
</reference>
<dbReference type="InterPro" id="IPR021218">
    <property type="entry name" value="DUF2784"/>
</dbReference>
<gene>
    <name evidence="2" type="ORF">WDS16_09780</name>
</gene>
<sequence>MLYRVLADVTMVLHLAFIGYVVVGGFVAWRWPRTIWLHACAAAWGFASIVVGIDCPLTSLENWARQHAGGATLPSTGFIDYYLTGVIYPDSALAAVRLTAACAVLLSWAGFFVIRSRSRSALRLTK</sequence>
<feature type="transmembrane region" description="Helical" evidence="1">
    <location>
        <begin position="35"/>
        <end position="57"/>
    </location>
</feature>
<dbReference type="EMBL" id="CP147846">
    <property type="protein sequence ID" value="WXG70749.1"/>
    <property type="molecule type" value="Genomic_DNA"/>
</dbReference>
<keyword evidence="1" id="KW-1133">Transmembrane helix</keyword>
<evidence type="ECO:0000256" key="1">
    <source>
        <dbReference type="SAM" id="Phobius"/>
    </source>
</evidence>
<dbReference type="RefSeq" id="WP_338892356.1">
    <property type="nucleotide sequence ID" value="NZ_CP147846.1"/>
</dbReference>
<evidence type="ECO:0000313" key="3">
    <source>
        <dbReference type="Proteomes" id="UP001432000"/>
    </source>
</evidence>
<organism evidence="2 3">
    <name type="scientific">Rhodococcus sovatensis</name>
    <dbReference type="NCBI Taxonomy" id="1805840"/>
    <lineage>
        <taxon>Bacteria</taxon>
        <taxon>Bacillati</taxon>
        <taxon>Actinomycetota</taxon>
        <taxon>Actinomycetes</taxon>
        <taxon>Mycobacteriales</taxon>
        <taxon>Nocardiaceae</taxon>
        <taxon>Rhodococcus</taxon>
    </lineage>
</organism>
<keyword evidence="3" id="KW-1185">Reference proteome</keyword>
<feature type="transmembrane region" description="Helical" evidence="1">
    <location>
        <begin position="94"/>
        <end position="114"/>
    </location>
</feature>
<feature type="transmembrane region" description="Helical" evidence="1">
    <location>
        <begin position="12"/>
        <end position="29"/>
    </location>
</feature>
<protein>
    <submittedName>
        <fullName evidence="2">DUF2784 domain-containing protein</fullName>
    </submittedName>
</protein>